<feature type="compositionally biased region" description="Basic and acidic residues" evidence="1">
    <location>
        <begin position="1"/>
        <end position="11"/>
    </location>
</feature>
<name>A0A7S3ZX07_9STRA</name>
<organism evidence="2">
    <name type="scientific">Pelagomonas calceolata</name>
    <dbReference type="NCBI Taxonomy" id="35677"/>
    <lineage>
        <taxon>Eukaryota</taxon>
        <taxon>Sar</taxon>
        <taxon>Stramenopiles</taxon>
        <taxon>Ochrophyta</taxon>
        <taxon>Pelagophyceae</taxon>
        <taxon>Pelagomonadales</taxon>
        <taxon>Pelagomonadaceae</taxon>
        <taxon>Pelagomonas</taxon>
    </lineage>
</organism>
<protein>
    <submittedName>
        <fullName evidence="2">Uncharacterized protein</fullName>
    </submittedName>
</protein>
<evidence type="ECO:0000313" key="2">
    <source>
        <dbReference type="EMBL" id="CAE0696735.1"/>
    </source>
</evidence>
<dbReference type="AlphaFoldDB" id="A0A7S3ZX07"/>
<accession>A0A7S3ZX07</accession>
<feature type="compositionally biased region" description="Low complexity" evidence="1">
    <location>
        <begin position="55"/>
        <end position="90"/>
    </location>
</feature>
<feature type="region of interest" description="Disordered" evidence="1">
    <location>
        <begin position="1"/>
        <end position="158"/>
    </location>
</feature>
<gene>
    <name evidence="2" type="ORF">PCAL00307_LOCUS12171</name>
</gene>
<evidence type="ECO:0000256" key="1">
    <source>
        <dbReference type="SAM" id="MobiDB-lite"/>
    </source>
</evidence>
<proteinExistence type="predicted"/>
<feature type="compositionally biased region" description="Basic and acidic residues" evidence="1">
    <location>
        <begin position="21"/>
        <end position="34"/>
    </location>
</feature>
<reference evidence="2" key="1">
    <citation type="submission" date="2021-01" db="EMBL/GenBank/DDBJ databases">
        <authorList>
            <person name="Corre E."/>
            <person name="Pelletier E."/>
            <person name="Niang G."/>
            <person name="Scheremetjew M."/>
            <person name="Finn R."/>
            <person name="Kale V."/>
            <person name="Holt S."/>
            <person name="Cochrane G."/>
            <person name="Meng A."/>
            <person name="Brown T."/>
            <person name="Cohen L."/>
        </authorList>
    </citation>
    <scope>NUCLEOTIDE SEQUENCE</scope>
    <source>
        <strain evidence="2">CCMP1756</strain>
    </source>
</reference>
<feature type="compositionally biased region" description="Basic and acidic residues" evidence="1">
    <location>
        <begin position="127"/>
        <end position="158"/>
    </location>
</feature>
<sequence length="180" mass="19740">MPDAPKMDMPKFDAPSFKMPDAPKMDTPKFDIPKFDAPAAPKMDMPSFSAPKMDAPSMPSFSAPSMPKISAPSAPSFSAPSSFDSPRASFDIPKDQGLEEKYKDRPELLVPQEDRDASAKAANDVFKQYDQDAKVAEKAARDARDDANKKKKEFQAKKDLACETRPGGKWICLRGFGAGF</sequence>
<feature type="compositionally biased region" description="Basic and acidic residues" evidence="1">
    <location>
        <begin position="92"/>
        <end position="118"/>
    </location>
</feature>
<dbReference type="EMBL" id="HBIW01014160">
    <property type="protein sequence ID" value="CAE0696735.1"/>
    <property type="molecule type" value="Transcribed_RNA"/>
</dbReference>